<evidence type="ECO:0000256" key="2">
    <source>
        <dbReference type="SAM" id="MobiDB-lite"/>
    </source>
</evidence>
<dbReference type="AlphaFoldDB" id="A0A8S3X9U9"/>
<sequence>MQPLISPIDHESRTNSYRGEDEPRTSEATPLIQRFPRRNKDTRPLSENVLPPVEQPVLMVSRFQWDKINQIQTLAQKPSTKASQVIVVETGTRQCYGTSDCAKLLNAIQATNTSSIPYNFMISSDGETFEALGWRRRSPLFPQYSADALVLAFIGNYTQEAPKQAQILEAKNFLAEALSQERLQSRFVVIGKTVNEFPKYLFLALSNLPQWNSELSDIS</sequence>
<evidence type="ECO:0000313" key="4">
    <source>
        <dbReference type="EMBL" id="CAG5007126.1"/>
    </source>
</evidence>
<dbReference type="Proteomes" id="UP000691718">
    <property type="component" value="Unassembled WGS sequence"/>
</dbReference>
<proteinExistence type="inferred from homology"/>
<protein>
    <submittedName>
        <fullName evidence="4">(apollo) hypothetical protein</fullName>
    </submittedName>
</protein>
<dbReference type="CDD" id="cd06583">
    <property type="entry name" value="PGRP"/>
    <property type="match status" value="1"/>
</dbReference>
<dbReference type="InterPro" id="IPR002502">
    <property type="entry name" value="Amidase_domain"/>
</dbReference>
<comment type="similarity">
    <text evidence="1">Belongs to the N-acetylmuramoyl-L-alanine amidase 2 family.</text>
</comment>
<dbReference type="SMART" id="SM00701">
    <property type="entry name" value="PGRP"/>
    <property type="match status" value="1"/>
</dbReference>
<gene>
    <name evidence="4" type="ORF">PAPOLLO_LOCUS14864</name>
</gene>
<feature type="domain" description="Peptidoglycan recognition protein family" evidence="3">
    <location>
        <begin position="57"/>
        <end position="196"/>
    </location>
</feature>
<name>A0A8S3X9U9_PARAO</name>
<dbReference type="OrthoDB" id="7939567at2759"/>
<dbReference type="GO" id="GO:0009253">
    <property type="term" value="P:peptidoglycan catabolic process"/>
    <property type="evidence" value="ECO:0007669"/>
    <property type="project" value="InterPro"/>
</dbReference>
<evidence type="ECO:0000313" key="5">
    <source>
        <dbReference type="Proteomes" id="UP000691718"/>
    </source>
</evidence>
<evidence type="ECO:0000259" key="3">
    <source>
        <dbReference type="SMART" id="SM00701"/>
    </source>
</evidence>
<accession>A0A8S3X9U9</accession>
<dbReference type="InterPro" id="IPR015510">
    <property type="entry name" value="PGRP"/>
</dbReference>
<dbReference type="PANTHER" id="PTHR11022:SF73">
    <property type="entry name" value="PEPTIDOGLYCAN-RECOGNITION PROTEIN LD"/>
    <property type="match status" value="1"/>
</dbReference>
<dbReference type="GO" id="GO:0008745">
    <property type="term" value="F:N-acetylmuramoyl-L-alanine amidase activity"/>
    <property type="evidence" value="ECO:0007669"/>
    <property type="project" value="InterPro"/>
</dbReference>
<organism evidence="4 5">
    <name type="scientific">Parnassius apollo</name>
    <name type="common">Apollo butterfly</name>
    <name type="synonym">Papilio apollo</name>
    <dbReference type="NCBI Taxonomy" id="110799"/>
    <lineage>
        <taxon>Eukaryota</taxon>
        <taxon>Metazoa</taxon>
        <taxon>Ecdysozoa</taxon>
        <taxon>Arthropoda</taxon>
        <taxon>Hexapoda</taxon>
        <taxon>Insecta</taxon>
        <taxon>Pterygota</taxon>
        <taxon>Neoptera</taxon>
        <taxon>Endopterygota</taxon>
        <taxon>Lepidoptera</taxon>
        <taxon>Glossata</taxon>
        <taxon>Ditrysia</taxon>
        <taxon>Papilionoidea</taxon>
        <taxon>Papilionidae</taxon>
        <taxon>Parnassiinae</taxon>
        <taxon>Parnassini</taxon>
        <taxon>Parnassius</taxon>
        <taxon>Parnassius</taxon>
    </lineage>
</organism>
<evidence type="ECO:0000256" key="1">
    <source>
        <dbReference type="ARBA" id="ARBA00007553"/>
    </source>
</evidence>
<reference evidence="4" key="1">
    <citation type="submission" date="2021-04" db="EMBL/GenBank/DDBJ databases">
        <authorList>
            <person name="Tunstrom K."/>
        </authorList>
    </citation>
    <scope>NUCLEOTIDE SEQUENCE</scope>
</reference>
<feature type="region of interest" description="Disordered" evidence="2">
    <location>
        <begin position="1"/>
        <end position="48"/>
    </location>
</feature>
<comment type="caution">
    <text evidence="4">The sequence shown here is derived from an EMBL/GenBank/DDBJ whole genome shotgun (WGS) entry which is preliminary data.</text>
</comment>
<keyword evidence="5" id="KW-1185">Reference proteome</keyword>
<dbReference type="InterPro" id="IPR006619">
    <property type="entry name" value="PGRP_domain_met/bac"/>
</dbReference>
<dbReference type="EMBL" id="CAJQZP010000987">
    <property type="protein sequence ID" value="CAG5007126.1"/>
    <property type="molecule type" value="Genomic_DNA"/>
</dbReference>
<dbReference type="PANTHER" id="PTHR11022">
    <property type="entry name" value="PEPTIDOGLYCAN RECOGNITION PROTEIN"/>
    <property type="match status" value="1"/>
</dbReference>
<feature type="compositionally biased region" description="Basic and acidic residues" evidence="2">
    <location>
        <begin position="8"/>
        <end position="25"/>
    </location>
</feature>
<dbReference type="GO" id="GO:0008270">
    <property type="term" value="F:zinc ion binding"/>
    <property type="evidence" value="ECO:0007669"/>
    <property type="project" value="InterPro"/>
</dbReference>